<reference evidence="1 2" key="1">
    <citation type="journal article" date="2021" name="Nat. Commun.">
        <title>Genetic determinants of endophytism in the Arabidopsis root mycobiome.</title>
        <authorList>
            <person name="Mesny F."/>
            <person name="Miyauchi S."/>
            <person name="Thiergart T."/>
            <person name="Pickel B."/>
            <person name="Atanasova L."/>
            <person name="Karlsson M."/>
            <person name="Huettel B."/>
            <person name="Barry K.W."/>
            <person name="Haridas S."/>
            <person name="Chen C."/>
            <person name="Bauer D."/>
            <person name="Andreopoulos W."/>
            <person name="Pangilinan J."/>
            <person name="LaButti K."/>
            <person name="Riley R."/>
            <person name="Lipzen A."/>
            <person name="Clum A."/>
            <person name="Drula E."/>
            <person name="Henrissat B."/>
            <person name="Kohler A."/>
            <person name="Grigoriev I.V."/>
            <person name="Martin F.M."/>
            <person name="Hacquard S."/>
        </authorList>
    </citation>
    <scope>NUCLEOTIDE SEQUENCE [LARGE SCALE GENOMIC DNA]</scope>
    <source>
        <strain evidence="1 2">MPI-SDFR-AT-0079</strain>
    </source>
</reference>
<proteinExistence type="predicted"/>
<protein>
    <submittedName>
        <fullName evidence="1">Uncharacterized protein</fullName>
    </submittedName>
</protein>
<evidence type="ECO:0000313" key="1">
    <source>
        <dbReference type="EMBL" id="KAH6636552.1"/>
    </source>
</evidence>
<name>A0ACB7PCB9_9PEZI</name>
<accession>A0ACB7PCB9</accession>
<comment type="caution">
    <text evidence="1">The sequence shown here is derived from an EMBL/GenBank/DDBJ whole genome shotgun (WGS) entry which is preliminary data.</text>
</comment>
<evidence type="ECO:0000313" key="2">
    <source>
        <dbReference type="Proteomes" id="UP000724584"/>
    </source>
</evidence>
<dbReference type="EMBL" id="JAGIZQ010000003">
    <property type="protein sequence ID" value="KAH6636552.1"/>
    <property type="molecule type" value="Genomic_DNA"/>
</dbReference>
<sequence length="268" mass="30243">MSPTRLDDSTTYNNWVHSVFTRFKDGIEPLAEIGTETTQVEKRGREHLHTNHPGLLSEADRYIKPAAVQKVTVGQQNRYFKLSATAPALPPPQGDLSVASMLLTKVDEADEASRMIQARVPNDIETNEFLAKMRFDKHLQGYEPLELTWLLLDPKSSPDVREPLDRIMGALKSVVAKAADHLDTESSTASRIAVCQRINNEGQERRELFVVSKKTTDNYVRIWKQILTYAMRLARYQTEGPGGARILQGHDPLEVTWLPPSALHRYGI</sequence>
<keyword evidence="2" id="KW-1185">Reference proteome</keyword>
<organism evidence="1 2">
    <name type="scientific">Chaetomium tenue</name>
    <dbReference type="NCBI Taxonomy" id="1854479"/>
    <lineage>
        <taxon>Eukaryota</taxon>
        <taxon>Fungi</taxon>
        <taxon>Dikarya</taxon>
        <taxon>Ascomycota</taxon>
        <taxon>Pezizomycotina</taxon>
        <taxon>Sordariomycetes</taxon>
        <taxon>Sordariomycetidae</taxon>
        <taxon>Sordariales</taxon>
        <taxon>Chaetomiaceae</taxon>
        <taxon>Chaetomium</taxon>
    </lineage>
</organism>
<dbReference type="Proteomes" id="UP000724584">
    <property type="component" value="Unassembled WGS sequence"/>
</dbReference>
<gene>
    <name evidence="1" type="ORF">F5144DRAFT_628583</name>
</gene>